<dbReference type="SUPFAM" id="SSF55120">
    <property type="entry name" value="Pseudouridine synthase"/>
    <property type="match status" value="1"/>
</dbReference>
<dbReference type="Gene3D" id="3.30.2350.10">
    <property type="entry name" value="Pseudouridine synthase"/>
    <property type="match status" value="1"/>
</dbReference>
<dbReference type="InterPro" id="IPR006145">
    <property type="entry name" value="PsdUridine_synth_RsuA/RluA"/>
</dbReference>
<feature type="compositionally biased region" description="Basic and acidic residues" evidence="5">
    <location>
        <begin position="308"/>
        <end position="317"/>
    </location>
</feature>
<evidence type="ECO:0000256" key="4">
    <source>
        <dbReference type="ARBA" id="ARBA00023235"/>
    </source>
</evidence>
<dbReference type="CDD" id="cd02869">
    <property type="entry name" value="PseudoU_synth_RluA_like"/>
    <property type="match status" value="1"/>
</dbReference>
<dbReference type="PANTHER" id="PTHR21600">
    <property type="entry name" value="MITOCHONDRIAL RNA PSEUDOURIDINE SYNTHASE"/>
    <property type="match status" value="1"/>
</dbReference>
<dbReference type="OrthoDB" id="428658at2759"/>
<name>A0A151ZCY8_TIELA</name>
<evidence type="ECO:0000256" key="1">
    <source>
        <dbReference type="ARBA" id="ARBA00004173"/>
    </source>
</evidence>
<protein>
    <submittedName>
        <fullName evidence="7">Putative ribosomal large subunit pseudouridine synthase C protein</fullName>
    </submittedName>
</protein>
<reference evidence="7 8" key="1">
    <citation type="submission" date="2015-12" db="EMBL/GenBank/DDBJ databases">
        <title>Dictyostelia acquired genes for synthesis and detection of signals that induce cell-type specialization by lateral gene transfer from prokaryotes.</title>
        <authorList>
            <person name="Gloeckner G."/>
            <person name="Schaap P."/>
        </authorList>
    </citation>
    <scope>NUCLEOTIDE SEQUENCE [LARGE SCALE GENOMIC DNA]</scope>
    <source>
        <strain evidence="7 8">TK</strain>
    </source>
</reference>
<dbReference type="InParanoid" id="A0A151ZCY8"/>
<keyword evidence="8" id="KW-1185">Reference proteome</keyword>
<gene>
    <name evidence="7" type="ORF">DLAC_07611</name>
</gene>
<feature type="domain" description="Pseudouridine synthase RsuA/RluA-like" evidence="6">
    <location>
        <begin position="235"/>
        <end position="424"/>
    </location>
</feature>
<dbReference type="Pfam" id="PF00849">
    <property type="entry name" value="PseudoU_synth_2"/>
    <property type="match status" value="1"/>
</dbReference>
<evidence type="ECO:0000313" key="7">
    <source>
        <dbReference type="EMBL" id="KYQ91816.1"/>
    </source>
</evidence>
<comment type="similarity">
    <text evidence="2">Belongs to the pseudouridine synthase RluA family.</text>
</comment>
<keyword evidence="4" id="KW-0413">Isomerase</keyword>
<feature type="compositionally biased region" description="Basic and acidic residues" evidence="5">
    <location>
        <begin position="38"/>
        <end position="49"/>
    </location>
</feature>
<feature type="compositionally biased region" description="Basic and acidic residues" evidence="5">
    <location>
        <begin position="62"/>
        <end position="84"/>
    </location>
</feature>
<dbReference type="InterPro" id="IPR006224">
    <property type="entry name" value="PsdUridine_synth_RluA-like_CS"/>
</dbReference>
<dbReference type="PROSITE" id="PS01129">
    <property type="entry name" value="PSI_RLU"/>
    <property type="match status" value="1"/>
</dbReference>
<comment type="subcellular location">
    <subcellularLocation>
        <location evidence="1">Mitochondrion</location>
    </subcellularLocation>
</comment>
<dbReference type="GO" id="GO:0005739">
    <property type="term" value="C:mitochondrion"/>
    <property type="evidence" value="ECO:0007669"/>
    <property type="project" value="UniProtKB-SubCell"/>
</dbReference>
<evidence type="ECO:0000256" key="3">
    <source>
        <dbReference type="ARBA" id="ARBA00023128"/>
    </source>
</evidence>
<comment type="caution">
    <text evidence="7">The sequence shown here is derived from an EMBL/GenBank/DDBJ whole genome shotgun (WGS) entry which is preliminary data.</text>
</comment>
<proteinExistence type="inferred from homology"/>
<feature type="region of interest" description="Disordered" evidence="5">
    <location>
        <begin position="38"/>
        <end position="57"/>
    </location>
</feature>
<dbReference type="STRING" id="361077.A0A151ZCY8"/>
<dbReference type="PANTHER" id="PTHR21600:SF81">
    <property type="entry name" value="21S RRNA PSEUDOURIDINE(2819) SYNTHASE"/>
    <property type="match status" value="1"/>
</dbReference>
<dbReference type="FunCoup" id="A0A151ZCY8">
    <property type="interactions" value="738"/>
</dbReference>
<dbReference type="InterPro" id="IPR020103">
    <property type="entry name" value="PsdUridine_synth_cat_dom_sf"/>
</dbReference>
<accession>A0A151ZCY8</accession>
<evidence type="ECO:0000313" key="8">
    <source>
        <dbReference type="Proteomes" id="UP000076078"/>
    </source>
</evidence>
<dbReference type="GO" id="GO:0009982">
    <property type="term" value="F:pseudouridine synthase activity"/>
    <property type="evidence" value="ECO:0007669"/>
    <property type="project" value="InterPro"/>
</dbReference>
<evidence type="ECO:0000256" key="2">
    <source>
        <dbReference type="ARBA" id="ARBA00010876"/>
    </source>
</evidence>
<feature type="region of interest" description="Disordered" evidence="5">
    <location>
        <begin position="308"/>
        <end position="337"/>
    </location>
</feature>
<dbReference type="AlphaFoldDB" id="A0A151ZCY8"/>
<feature type="region of interest" description="Disordered" evidence="5">
    <location>
        <begin position="62"/>
        <end position="94"/>
    </location>
</feature>
<keyword evidence="3" id="KW-0496">Mitochondrion</keyword>
<evidence type="ECO:0000259" key="6">
    <source>
        <dbReference type="Pfam" id="PF00849"/>
    </source>
</evidence>
<dbReference type="EMBL" id="LODT01000034">
    <property type="protein sequence ID" value="KYQ91816.1"/>
    <property type="molecule type" value="Genomic_DNA"/>
</dbReference>
<sequence>MNKLKSLNIIFQNCYINSVYITRCYAFGKRINRNKIDSEKKYNPNDRNKSLRGIRKSIPKEHTIKLTKDIKEQEEKRLEDEQNSKKKNRKNKKIEEFINNGSDNLYNQGVAKPLEHEEIYTDDGKFIIHKITSENSEMRMDRWIKNQYPILTHSFICKLLREGVIYKSTSMSGTSDKMHINEIDERTVEGTWIFIPSTISRDQKIADIKEPKKYVRLSPEEIKGIVDSVLYKDSDILVINKPPGLSVQGGTGLNKHLDMMLSHLKFDNADPPKLIHRLDRDTSGILILGRNRKSTALMADKFELKLSRSTTRQKEKTTQTPQKKKQAKKEEENEELEENNGIVKTYWALLSNTPTPKEGRIRAPLKKIVENGKEKVITTLETGDGAKLAITEYKVIQSLLSNQCFIELTPETGRTHQLRVHCASILKSPIIGDYKYGVAGDFQSLDKIIGNKIPLHLHARRVVFTHPLTNKKIDIVAPLPKTLQESWKLMGFNTNLKTE</sequence>
<organism evidence="7 8">
    <name type="scientific">Tieghemostelium lacteum</name>
    <name type="common">Slime mold</name>
    <name type="synonym">Dictyostelium lacteum</name>
    <dbReference type="NCBI Taxonomy" id="361077"/>
    <lineage>
        <taxon>Eukaryota</taxon>
        <taxon>Amoebozoa</taxon>
        <taxon>Evosea</taxon>
        <taxon>Eumycetozoa</taxon>
        <taxon>Dictyostelia</taxon>
        <taxon>Dictyosteliales</taxon>
        <taxon>Raperosteliaceae</taxon>
        <taxon>Tieghemostelium</taxon>
    </lineage>
</organism>
<evidence type="ECO:0000256" key="5">
    <source>
        <dbReference type="SAM" id="MobiDB-lite"/>
    </source>
</evidence>
<dbReference type="OMA" id="GESAFPQ"/>
<dbReference type="GO" id="GO:0003723">
    <property type="term" value="F:RNA binding"/>
    <property type="evidence" value="ECO:0007669"/>
    <property type="project" value="InterPro"/>
</dbReference>
<dbReference type="GO" id="GO:0000455">
    <property type="term" value="P:enzyme-directed rRNA pseudouridine synthesis"/>
    <property type="evidence" value="ECO:0007669"/>
    <property type="project" value="TreeGrafter"/>
</dbReference>
<dbReference type="InterPro" id="IPR050188">
    <property type="entry name" value="RluA_PseudoU_synthase"/>
</dbReference>
<dbReference type="Proteomes" id="UP000076078">
    <property type="component" value="Unassembled WGS sequence"/>
</dbReference>